<dbReference type="Proteomes" id="UP000000566">
    <property type="component" value="Chromosome"/>
</dbReference>
<feature type="domain" description="HU" evidence="2">
    <location>
        <begin position="92"/>
        <end position="196"/>
    </location>
</feature>
<name>A6L9G5_PARD8</name>
<evidence type="ECO:0000313" key="4">
    <source>
        <dbReference type="Proteomes" id="UP000000566"/>
    </source>
</evidence>
<evidence type="ECO:0000256" key="1">
    <source>
        <dbReference type="ARBA" id="ARBA00023125"/>
    </source>
</evidence>
<gene>
    <name evidence="3" type="ordered locus">BDI_0553</name>
</gene>
<keyword evidence="4" id="KW-1185">Reference proteome</keyword>
<protein>
    <recommendedName>
        <fullName evidence="2">HU domain-containing protein</fullName>
    </recommendedName>
</protein>
<dbReference type="STRING" id="435591.BDI_0553"/>
<dbReference type="InterPro" id="IPR010992">
    <property type="entry name" value="IHF-like_DNA-bd_dom_sf"/>
</dbReference>
<dbReference type="GO" id="GO:0003677">
    <property type="term" value="F:DNA binding"/>
    <property type="evidence" value="ECO:0007669"/>
    <property type="project" value="UniProtKB-KW"/>
</dbReference>
<dbReference type="KEGG" id="pdi:BDI_0553"/>
<dbReference type="InterPro" id="IPR041607">
    <property type="entry name" value="HU-HIG"/>
</dbReference>
<sequence length="234" mass="26039">MGILRSLQCPSKASYNAYSKGLTIGSVRNRRLSLRPMLINRYSLPRASIGITAPYGGTYLCNIDQQAINFLLLIFNYQTMPQAFQARKFFIPKTDPKQEVYKPVPYYFGTLSTQDAADQIAEESSLTKGDVLNVLDRYQRYVIKNLQKGYKVELLGFGTVYNRFVTEKGVATAPEVKATHIRTIVPGFSPSYTILNGARRYSLLGEKTSLLKVTILGTPVEEGGGSDSESPDEI</sequence>
<dbReference type="Gene3D" id="4.10.520.10">
    <property type="entry name" value="IHF-like DNA-binding proteins"/>
    <property type="match status" value="1"/>
</dbReference>
<dbReference type="eggNOG" id="COG0776">
    <property type="taxonomic scope" value="Bacteria"/>
</dbReference>
<evidence type="ECO:0000313" key="3">
    <source>
        <dbReference type="EMBL" id="ABR42329.1"/>
    </source>
</evidence>
<dbReference type="EMBL" id="CP000140">
    <property type="protein sequence ID" value="ABR42329.1"/>
    <property type="molecule type" value="Genomic_DNA"/>
</dbReference>
<organism evidence="3 4">
    <name type="scientific">Parabacteroides distasonis (strain ATCC 8503 / DSM 20701 / CIP 104284 / JCM 5825 / NCTC 11152)</name>
    <dbReference type="NCBI Taxonomy" id="435591"/>
    <lineage>
        <taxon>Bacteria</taxon>
        <taxon>Pseudomonadati</taxon>
        <taxon>Bacteroidota</taxon>
        <taxon>Bacteroidia</taxon>
        <taxon>Bacteroidales</taxon>
        <taxon>Tannerellaceae</taxon>
        <taxon>Parabacteroides</taxon>
    </lineage>
</organism>
<dbReference type="SUPFAM" id="SSF47729">
    <property type="entry name" value="IHF-like DNA-binding proteins"/>
    <property type="match status" value="1"/>
</dbReference>
<evidence type="ECO:0000259" key="2">
    <source>
        <dbReference type="Pfam" id="PF18291"/>
    </source>
</evidence>
<proteinExistence type="predicted"/>
<dbReference type="Pfam" id="PF18291">
    <property type="entry name" value="HU-HIG"/>
    <property type="match status" value="1"/>
</dbReference>
<dbReference type="AlphaFoldDB" id="A6L9G5"/>
<keyword evidence="1" id="KW-0238">DNA-binding</keyword>
<dbReference type="PaxDb" id="435591-BDI_0553"/>
<reference evidence="3 4" key="1">
    <citation type="journal article" date="2007" name="PLoS Biol.">
        <title>Evolution of symbiotic bacteria in the distal human intestine.</title>
        <authorList>
            <person name="Xu J."/>
            <person name="Mahowald M.A."/>
            <person name="Ley R.E."/>
            <person name="Lozupone C.A."/>
            <person name="Hamady M."/>
            <person name="Martens E.C."/>
            <person name="Henrissat B."/>
            <person name="Coutinho P.M."/>
            <person name="Minx P."/>
            <person name="Latreille P."/>
            <person name="Cordum H."/>
            <person name="Van Brunt A."/>
            <person name="Kim K."/>
            <person name="Fulton R.S."/>
            <person name="Fulton L.A."/>
            <person name="Clifton S.W."/>
            <person name="Wilson R.K."/>
            <person name="Knight R.D."/>
            <person name="Gordon J.I."/>
        </authorList>
    </citation>
    <scope>NUCLEOTIDE SEQUENCE [LARGE SCALE GENOMIC DNA]</scope>
    <source>
        <strain evidence="4">ATCC 8503 / DSM 20701 / CIP 104284 / JCM 5825 / NCTC 11152</strain>
    </source>
</reference>
<accession>A6L9G5</accession>
<dbReference type="HOGENOM" id="CLU_1183130_0_0_10"/>